<dbReference type="InterPro" id="IPR005809">
    <property type="entry name" value="Succ_CoA_ligase-like_bsu"/>
</dbReference>
<dbReference type="OrthoDB" id="1552at2759"/>
<dbReference type="GO" id="GO:0042709">
    <property type="term" value="C:succinate-CoA ligase complex"/>
    <property type="evidence" value="ECO:0007669"/>
    <property type="project" value="TreeGrafter"/>
</dbReference>
<name>A0A397UFQ9_9GLOM</name>
<comment type="caution">
    <text evidence="15">The sequence shown here is derived from an EMBL/GenBank/DDBJ whole genome shotgun (WGS) entry which is preliminary data.</text>
</comment>
<dbReference type="GO" id="GO:0006104">
    <property type="term" value="P:succinyl-CoA metabolic process"/>
    <property type="evidence" value="ECO:0007669"/>
    <property type="project" value="TreeGrafter"/>
</dbReference>
<evidence type="ECO:0000256" key="7">
    <source>
        <dbReference type="ARBA" id="ARBA00022840"/>
    </source>
</evidence>
<keyword evidence="6 12" id="KW-0547">Nucleotide-binding</keyword>
<keyword evidence="3" id="KW-0816">Tricarboxylic acid cycle</keyword>
<proteinExistence type="inferred from homology"/>
<evidence type="ECO:0000256" key="2">
    <source>
        <dbReference type="ARBA" id="ARBA00005064"/>
    </source>
</evidence>
<comment type="pathway">
    <text evidence="2">Carbohydrate metabolism; tricarboxylic acid cycle; succinate from succinyl-CoA (ligase route): step 1/1.</text>
</comment>
<dbReference type="FunFam" id="3.40.50.261:FF:000001">
    <property type="entry name" value="Succinate--CoA ligase [ADP-forming] subunit beta"/>
    <property type="match status" value="1"/>
</dbReference>
<dbReference type="GO" id="GO:0005524">
    <property type="term" value="F:ATP binding"/>
    <property type="evidence" value="ECO:0007669"/>
    <property type="project" value="UniProtKB-KW"/>
</dbReference>
<dbReference type="PROSITE" id="PS01217">
    <property type="entry name" value="SUCCINYL_COA_LIG_3"/>
    <property type="match status" value="1"/>
</dbReference>
<evidence type="ECO:0000256" key="4">
    <source>
        <dbReference type="ARBA" id="ARBA00022598"/>
    </source>
</evidence>
<organism evidence="15 16">
    <name type="scientific">Gigaspora rosea</name>
    <dbReference type="NCBI Taxonomy" id="44941"/>
    <lineage>
        <taxon>Eukaryota</taxon>
        <taxon>Fungi</taxon>
        <taxon>Fungi incertae sedis</taxon>
        <taxon>Mucoromycota</taxon>
        <taxon>Glomeromycotina</taxon>
        <taxon>Glomeromycetes</taxon>
        <taxon>Diversisporales</taxon>
        <taxon>Gigasporaceae</taxon>
        <taxon>Gigaspora</taxon>
    </lineage>
</organism>
<evidence type="ECO:0000256" key="6">
    <source>
        <dbReference type="ARBA" id="ARBA00022741"/>
    </source>
</evidence>
<evidence type="ECO:0000256" key="1">
    <source>
        <dbReference type="ARBA" id="ARBA00001946"/>
    </source>
</evidence>
<feature type="domain" description="ATP-citrate synthase/succinyl-CoA ligase C-terminal" evidence="13">
    <location>
        <begin position="295"/>
        <end position="415"/>
    </location>
</feature>
<keyword evidence="16" id="KW-1185">Reference proteome</keyword>
<dbReference type="NCBIfam" id="TIGR01016">
    <property type="entry name" value="sucCoAbeta"/>
    <property type="match status" value="1"/>
</dbReference>
<dbReference type="InterPro" id="IPR013650">
    <property type="entry name" value="ATP-grasp_succ-CoA_synth-type"/>
</dbReference>
<dbReference type="GO" id="GO:0005739">
    <property type="term" value="C:mitochondrion"/>
    <property type="evidence" value="ECO:0007669"/>
    <property type="project" value="InterPro"/>
</dbReference>
<dbReference type="UniPathway" id="UPA00223">
    <property type="reaction ID" value="UER00999"/>
</dbReference>
<dbReference type="Gene3D" id="3.30.1490.20">
    <property type="entry name" value="ATP-grasp fold, A domain"/>
    <property type="match status" value="1"/>
</dbReference>
<evidence type="ECO:0000256" key="10">
    <source>
        <dbReference type="ARBA" id="ARBA00023128"/>
    </source>
</evidence>
<dbReference type="InterPro" id="IPR016102">
    <property type="entry name" value="Succinyl-CoA_synth-like"/>
</dbReference>
<gene>
    <name evidence="15" type="ORF">C2G38_303671</name>
</gene>
<evidence type="ECO:0000313" key="16">
    <source>
        <dbReference type="Proteomes" id="UP000266673"/>
    </source>
</evidence>
<dbReference type="SUPFAM" id="SSF52210">
    <property type="entry name" value="Succinyl-CoA synthetase domains"/>
    <property type="match status" value="1"/>
</dbReference>
<keyword evidence="10" id="KW-0496">Mitochondrion</keyword>
<dbReference type="NCBIfam" id="NF001913">
    <property type="entry name" value="PRK00696.1"/>
    <property type="match status" value="1"/>
</dbReference>
<dbReference type="Gene3D" id="3.30.470.20">
    <property type="entry name" value="ATP-grasp fold, B domain"/>
    <property type="match status" value="1"/>
</dbReference>
<accession>A0A397UFQ9</accession>
<dbReference type="HAMAP" id="MF_03220">
    <property type="entry name" value="Succ_CoA_betaA_euk"/>
    <property type="match status" value="1"/>
</dbReference>
<dbReference type="Pfam" id="PF00549">
    <property type="entry name" value="Ligase_CoA"/>
    <property type="match status" value="1"/>
</dbReference>
<sequence length="437" mass="47388">MLRSLTITKGFARRASLLSKGHQKRNLAIHEYLSMELLNQYGVNTPKGGVARTPQEAFQVAKKLGTEDAVIKAQVLAGGRGKGVFESGLKGGVRTIFSPTEAEKFAKQMLGHKLITKQTGSAGKICNSVYIVERKFVRREYYFAILQDRKTQGPVIVASSQGGVDIESVAAENPDAILTLGVDINDGLKKDDALSLAEKLGFSPKIRDEAADMMQKLYKLFIDKDCTQVEINPMAESVEHEVLCMDAKLNFDDNSEFRQKDIFALRDTSQEDPREVAAAKYNLNYIGLEGRIGCLVNGAGLAMSTMDIIKLHGGEPANFLDVGGGATAEQVTEAFKIISSDPQVTAILVNIFGGIMRCDIIAQGIIQAATQLSLTIPVIVRLQGTEVNAAKKLIADSGLRIISVDDLDDAASKSVQLSKIVDIAREANIRVSFELPI</sequence>
<dbReference type="SUPFAM" id="SSF56059">
    <property type="entry name" value="Glutathione synthetase ATP-binding domain-like"/>
    <property type="match status" value="1"/>
</dbReference>
<dbReference type="PANTHER" id="PTHR11815:SF1">
    <property type="entry name" value="SUCCINATE--COA LIGASE [ADP-FORMING] SUBUNIT BETA, MITOCHONDRIAL"/>
    <property type="match status" value="1"/>
</dbReference>
<evidence type="ECO:0000256" key="5">
    <source>
        <dbReference type="ARBA" id="ARBA00022723"/>
    </source>
</evidence>
<dbReference type="FunFam" id="3.30.1490.20:FF:000004">
    <property type="entry name" value="Succinate--CoA ligase [ADP-forming] subunit beta, mitochondrial"/>
    <property type="match status" value="1"/>
</dbReference>
<dbReference type="AlphaFoldDB" id="A0A397UFQ9"/>
<evidence type="ECO:0000259" key="13">
    <source>
        <dbReference type="Pfam" id="PF00549"/>
    </source>
</evidence>
<dbReference type="GO" id="GO:0006099">
    <property type="term" value="P:tricarboxylic acid cycle"/>
    <property type="evidence" value="ECO:0007669"/>
    <property type="project" value="UniProtKB-UniPathway"/>
</dbReference>
<dbReference type="InterPro" id="IPR013815">
    <property type="entry name" value="ATP_grasp_subdomain_1"/>
</dbReference>
<evidence type="ECO:0000256" key="12">
    <source>
        <dbReference type="RuleBase" id="RU361258"/>
    </source>
</evidence>
<dbReference type="GO" id="GO:0004775">
    <property type="term" value="F:succinate-CoA ligase (ADP-forming) activity"/>
    <property type="evidence" value="ECO:0007669"/>
    <property type="project" value="TreeGrafter"/>
</dbReference>
<reference evidence="15 16" key="1">
    <citation type="submission" date="2018-06" db="EMBL/GenBank/DDBJ databases">
        <title>Comparative genomics reveals the genomic features of Rhizophagus irregularis, R. cerebriforme, R. diaphanum and Gigaspora rosea, and their symbiotic lifestyle signature.</title>
        <authorList>
            <person name="Morin E."/>
            <person name="San Clemente H."/>
            <person name="Chen E.C.H."/>
            <person name="De La Providencia I."/>
            <person name="Hainaut M."/>
            <person name="Kuo A."/>
            <person name="Kohler A."/>
            <person name="Murat C."/>
            <person name="Tang N."/>
            <person name="Roy S."/>
            <person name="Loubradou J."/>
            <person name="Henrissat B."/>
            <person name="Grigoriev I.V."/>
            <person name="Corradi N."/>
            <person name="Roux C."/>
            <person name="Martin F.M."/>
        </authorList>
    </citation>
    <scope>NUCLEOTIDE SEQUENCE [LARGE SCALE GENOMIC DNA]</scope>
    <source>
        <strain evidence="15 16">DAOM 194757</strain>
    </source>
</reference>
<comment type="similarity">
    <text evidence="12">Belongs to the succinate/malate CoA ligase beta subunit family.</text>
</comment>
<protein>
    <recommendedName>
        <fullName evidence="12">Succinate-CoA ligase subunit beta</fullName>
        <ecNumber evidence="12">6.2.1.-</ecNumber>
    </recommendedName>
</protein>
<evidence type="ECO:0000256" key="9">
    <source>
        <dbReference type="ARBA" id="ARBA00022946"/>
    </source>
</evidence>
<dbReference type="PIRSF" id="PIRSF001554">
    <property type="entry name" value="SucCS_beta"/>
    <property type="match status" value="1"/>
</dbReference>
<dbReference type="InterPro" id="IPR005811">
    <property type="entry name" value="SUCC_ACL_C"/>
</dbReference>
<keyword evidence="9" id="KW-0809">Transit peptide</keyword>
<evidence type="ECO:0000256" key="8">
    <source>
        <dbReference type="ARBA" id="ARBA00022842"/>
    </source>
</evidence>
<comment type="subunit">
    <text evidence="11">Heterodimer of an alpha and a beta subunit. The beta subunit determines specificity for GTP.</text>
</comment>
<feature type="domain" description="ATP-grasp fold succinyl-CoA synthetase-type" evidence="14">
    <location>
        <begin position="29"/>
        <end position="235"/>
    </location>
</feature>
<keyword evidence="8" id="KW-0460">Magnesium</keyword>
<dbReference type="EC" id="6.2.1.-" evidence="12"/>
<dbReference type="PANTHER" id="PTHR11815">
    <property type="entry name" value="SUCCINYL-COA SYNTHETASE BETA CHAIN"/>
    <property type="match status" value="1"/>
</dbReference>
<dbReference type="HAMAP" id="MF_00558">
    <property type="entry name" value="Succ_CoA_beta"/>
    <property type="match status" value="1"/>
</dbReference>
<dbReference type="STRING" id="44941.A0A397UFQ9"/>
<keyword evidence="4 12" id="KW-0436">Ligase</keyword>
<evidence type="ECO:0000256" key="11">
    <source>
        <dbReference type="ARBA" id="ARBA00063570"/>
    </source>
</evidence>
<dbReference type="GO" id="GO:0046872">
    <property type="term" value="F:metal ion binding"/>
    <property type="evidence" value="ECO:0007669"/>
    <property type="project" value="UniProtKB-KW"/>
</dbReference>
<keyword evidence="5" id="KW-0479">Metal-binding</keyword>
<dbReference type="InterPro" id="IPR034723">
    <property type="entry name" value="Succ_CoA_betaA_euk"/>
</dbReference>
<dbReference type="InterPro" id="IPR017866">
    <property type="entry name" value="Succ-CoA_synthase_bsu_CS"/>
</dbReference>
<evidence type="ECO:0000259" key="14">
    <source>
        <dbReference type="Pfam" id="PF08442"/>
    </source>
</evidence>
<dbReference type="EMBL" id="QKWP01001428">
    <property type="protein sequence ID" value="RIB09004.1"/>
    <property type="molecule type" value="Genomic_DNA"/>
</dbReference>
<dbReference type="Proteomes" id="UP000266673">
    <property type="component" value="Unassembled WGS sequence"/>
</dbReference>
<evidence type="ECO:0000313" key="15">
    <source>
        <dbReference type="EMBL" id="RIB09004.1"/>
    </source>
</evidence>
<comment type="cofactor">
    <cofactor evidence="1">
        <name>Mg(2+)</name>
        <dbReference type="ChEBI" id="CHEBI:18420"/>
    </cofactor>
</comment>
<dbReference type="Gene3D" id="3.40.50.261">
    <property type="entry name" value="Succinyl-CoA synthetase domains"/>
    <property type="match status" value="1"/>
</dbReference>
<keyword evidence="7" id="KW-0067">ATP-binding</keyword>
<evidence type="ECO:0000256" key="3">
    <source>
        <dbReference type="ARBA" id="ARBA00022532"/>
    </source>
</evidence>
<dbReference type="Pfam" id="PF08442">
    <property type="entry name" value="ATP-grasp_2"/>
    <property type="match status" value="1"/>
</dbReference>
<dbReference type="FunFam" id="3.30.470.20:FF:000002">
    <property type="entry name" value="Succinate--CoA ligase [ADP-forming] subunit beta"/>
    <property type="match status" value="1"/>
</dbReference>